<dbReference type="EMBL" id="QEAN01000582">
    <property type="protein sequence ID" value="TPX32096.1"/>
    <property type="molecule type" value="Genomic_DNA"/>
</dbReference>
<dbReference type="Gene3D" id="3.30.40.10">
    <property type="entry name" value="Zinc/RING finger domain, C3HC4 (zinc finger)"/>
    <property type="match status" value="1"/>
</dbReference>
<keyword evidence="17" id="KW-0576">Peroxisome</keyword>
<evidence type="ECO:0000256" key="16">
    <source>
        <dbReference type="ARBA" id="ARBA00023136"/>
    </source>
</evidence>
<dbReference type="SUPFAM" id="SSF57850">
    <property type="entry name" value="RING/U-box"/>
    <property type="match status" value="1"/>
</dbReference>
<dbReference type="SMART" id="SM00184">
    <property type="entry name" value="RING"/>
    <property type="match status" value="1"/>
</dbReference>
<dbReference type="EC" id="2.3.2.27" evidence="5"/>
<evidence type="ECO:0000256" key="18">
    <source>
        <dbReference type="ARBA" id="ARBA00041230"/>
    </source>
</evidence>
<dbReference type="InterPro" id="IPR006845">
    <property type="entry name" value="Pex_N"/>
</dbReference>
<keyword evidence="22" id="KW-1185">Reference proteome</keyword>
<feature type="domain" description="RING-type" evidence="20">
    <location>
        <begin position="212"/>
        <end position="250"/>
    </location>
</feature>
<evidence type="ECO:0000256" key="19">
    <source>
        <dbReference type="PROSITE-ProRule" id="PRU00175"/>
    </source>
</evidence>
<comment type="subcellular location">
    <subcellularLocation>
        <location evidence="2">Peroxisome membrane</location>
        <topology evidence="2">Multi-pass membrane protein</topology>
    </subcellularLocation>
</comment>
<dbReference type="VEuPathDB" id="FungiDB:SeMB42_g07649"/>
<evidence type="ECO:0000256" key="5">
    <source>
        <dbReference type="ARBA" id="ARBA00012483"/>
    </source>
</evidence>
<keyword evidence="13" id="KW-0862">Zinc</keyword>
<evidence type="ECO:0000256" key="6">
    <source>
        <dbReference type="ARBA" id="ARBA00022448"/>
    </source>
</evidence>
<dbReference type="PANTHER" id="PTHR23350:SF0">
    <property type="entry name" value="PEROXISOME BIOGENESIS FACTOR 10"/>
    <property type="match status" value="1"/>
</dbReference>
<dbReference type="InterPro" id="IPR025654">
    <property type="entry name" value="PEX2/10"/>
</dbReference>
<dbReference type="Pfam" id="PF13920">
    <property type="entry name" value="zf-C3HC4_3"/>
    <property type="match status" value="1"/>
</dbReference>
<evidence type="ECO:0000256" key="11">
    <source>
        <dbReference type="ARBA" id="ARBA00022771"/>
    </source>
</evidence>
<dbReference type="PANTHER" id="PTHR23350">
    <property type="entry name" value="PEROXISOME ASSEMBLY PROTEIN 10"/>
    <property type="match status" value="1"/>
</dbReference>
<dbReference type="InterPro" id="IPR001841">
    <property type="entry name" value="Znf_RING"/>
</dbReference>
<proteinExistence type="inferred from homology"/>
<keyword evidence="14" id="KW-0653">Protein transport</keyword>
<comment type="caution">
    <text evidence="21">The sequence shown here is derived from an EMBL/GenBank/DDBJ whole genome shotgun (WGS) entry which is preliminary data.</text>
</comment>
<keyword evidence="16" id="KW-0472">Membrane</keyword>
<keyword evidence="11 19" id="KW-0863">Zinc-finger</keyword>
<organism evidence="21 22">
    <name type="scientific">Synchytrium endobioticum</name>
    <dbReference type="NCBI Taxonomy" id="286115"/>
    <lineage>
        <taxon>Eukaryota</taxon>
        <taxon>Fungi</taxon>
        <taxon>Fungi incertae sedis</taxon>
        <taxon>Chytridiomycota</taxon>
        <taxon>Chytridiomycota incertae sedis</taxon>
        <taxon>Chytridiomycetes</taxon>
        <taxon>Synchytriales</taxon>
        <taxon>Synchytriaceae</taxon>
        <taxon>Synchytrium</taxon>
    </lineage>
</organism>
<evidence type="ECO:0000256" key="8">
    <source>
        <dbReference type="ARBA" id="ARBA00022679"/>
    </source>
</evidence>
<evidence type="ECO:0000313" key="21">
    <source>
        <dbReference type="EMBL" id="TPX32096.1"/>
    </source>
</evidence>
<evidence type="ECO:0000256" key="7">
    <source>
        <dbReference type="ARBA" id="ARBA00022593"/>
    </source>
</evidence>
<keyword evidence="9" id="KW-0812">Transmembrane</keyword>
<keyword evidence="10" id="KW-0479">Metal-binding</keyword>
<keyword evidence="6" id="KW-0813">Transport</keyword>
<evidence type="ECO:0000256" key="14">
    <source>
        <dbReference type="ARBA" id="ARBA00022927"/>
    </source>
</evidence>
<evidence type="ECO:0000256" key="3">
    <source>
        <dbReference type="ARBA" id="ARBA00004906"/>
    </source>
</evidence>
<dbReference type="Pfam" id="PF04757">
    <property type="entry name" value="Pex2_Pex12"/>
    <property type="match status" value="1"/>
</dbReference>
<dbReference type="PROSITE" id="PS50089">
    <property type="entry name" value="ZF_RING_2"/>
    <property type="match status" value="1"/>
</dbReference>
<dbReference type="InterPro" id="IPR017907">
    <property type="entry name" value="Znf_RING_CS"/>
</dbReference>
<dbReference type="Proteomes" id="UP000317494">
    <property type="component" value="Unassembled WGS sequence"/>
</dbReference>
<evidence type="ECO:0000256" key="9">
    <source>
        <dbReference type="ARBA" id="ARBA00022692"/>
    </source>
</evidence>
<accession>A0A507C2B7</accession>
<comment type="similarity">
    <text evidence="4">Belongs to the pex2/pex10/pex12 family.</text>
</comment>
<gene>
    <name evidence="21" type="ORF">SeMB42_g07649</name>
</gene>
<protein>
    <recommendedName>
        <fullName evidence="5">RING-type E3 ubiquitin transferase</fullName>
        <ecNumber evidence="5">2.3.2.27</ecNumber>
    </recommendedName>
    <alternativeName>
        <fullName evidence="18">Peroxin-10</fullName>
    </alternativeName>
</protein>
<dbReference type="AlphaFoldDB" id="A0A507C2B7"/>
<evidence type="ECO:0000313" key="22">
    <source>
        <dbReference type="Proteomes" id="UP000317494"/>
    </source>
</evidence>
<comment type="catalytic activity">
    <reaction evidence="1">
        <text>S-ubiquitinyl-[E2 ubiquitin-conjugating enzyme]-L-cysteine + [acceptor protein]-L-lysine = [E2 ubiquitin-conjugating enzyme]-L-cysteine + N(6)-ubiquitinyl-[acceptor protein]-L-lysine.</text>
        <dbReference type="EC" id="2.3.2.27"/>
    </reaction>
</comment>
<evidence type="ECO:0000256" key="4">
    <source>
        <dbReference type="ARBA" id="ARBA00008704"/>
    </source>
</evidence>
<dbReference type="CDD" id="cd16527">
    <property type="entry name" value="RING-HC_PEX10"/>
    <property type="match status" value="1"/>
</dbReference>
<keyword evidence="12" id="KW-0833">Ubl conjugation pathway</keyword>
<reference evidence="21 22" key="1">
    <citation type="journal article" date="2019" name="Sci. Rep.">
        <title>Comparative genomics of chytrid fungi reveal insights into the obligate biotrophic and pathogenic lifestyle of Synchytrium endobioticum.</title>
        <authorList>
            <person name="van de Vossenberg B.T.L.H."/>
            <person name="Warris S."/>
            <person name="Nguyen H.D.T."/>
            <person name="van Gent-Pelzer M.P.E."/>
            <person name="Joly D.L."/>
            <person name="van de Geest H.C."/>
            <person name="Bonants P.J.M."/>
            <person name="Smith D.S."/>
            <person name="Levesque C.A."/>
            <person name="van der Lee T.A.J."/>
        </authorList>
    </citation>
    <scope>NUCLEOTIDE SEQUENCE [LARGE SCALE GENOMIC DNA]</scope>
    <source>
        <strain evidence="21 22">MB42</strain>
    </source>
</reference>
<dbReference type="InterPro" id="IPR013083">
    <property type="entry name" value="Znf_RING/FYVE/PHD"/>
</dbReference>
<dbReference type="GO" id="GO:0016562">
    <property type="term" value="P:protein import into peroxisome matrix, receptor recycling"/>
    <property type="evidence" value="ECO:0007669"/>
    <property type="project" value="UniProtKB-ARBA"/>
</dbReference>
<name>A0A507C2B7_9FUNG</name>
<evidence type="ECO:0000256" key="1">
    <source>
        <dbReference type="ARBA" id="ARBA00000900"/>
    </source>
</evidence>
<keyword evidence="15" id="KW-1133">Transmembrane helix</keyword>
<dbReference type="GO" id="GO:0008270">
    <property type="term" value="F:zinc ion binding"/>
    <property type="evidence" value="ECO:0007669"/>
    <property type="project" value="UniProtKB-KW"/>
</dbReference>
<keyword evidence="8" id="KW-0808">Transferase</keyword>
<evidence type="ECO:0000256" key="12">
    <source>
        <dbReference type="ARBA" id="ARBA00022786"/>
    </source>
</evidence>
<dbReference type="GO" id="GO:0016567">
    <property type="term" value="P:protein ubiquitination"/>
    <property type="evidence" value="ECO:0007669"/>
    <property type="project" value="UniProtKB-ARBA"/>
</dbReference>
<dbReference type="PROSITE" id="PS00518">
    <property type="entry name" value="ZF_RING_1"/>
    <property type="match status" value="1"/>
</dbReference>
<dbReference type="GO" id="GO:0061630">
    <property type="term" value="F:ubiquitin protein ligase activity"/>
    <property type="evidence" value="ECO:0007669"/>
    <property type="project" value="UniProtKB-EC"/>
</dbReference>
<evidence type="ECO:0000256" key="15">
    <source>
        <dbReference type="ARBA" id="ARBA00022989"/>
    </source>
</evidence>
<sequence length="264" mass="29806">MKWQVEVSLAADFCYHALTTLAGTQTLGEEYCDIMQITQGSLTVPSPLRRTLLVLSHILLPYLAHQAATWLRIASRNLAPVDTMYTLLIRRAAEFVPSLRSVWSEYLRSVHLAWFYFTGSFYHVAKRIASLGFDMQLEKEEEVVGYEVIGALILTQLVIRYYSKSNEKIGQETASAALTDGDAIMEGTSPLDECNDGAHQNMTFEQLLAIKCTLCLEPRKTTTATPCGHLFCWTCITEWCQNKAECPLCRQHINASHLFTVRNM</sequence>
<dbReference type="GO" id="GO:0005778">
    <property type="term" value="C:peroxisomal membrane"/>
    <property type="evidence" value="ECO:0007669"/>
    <property type="project" value="UniProtKB-SubCell"/>
</dbReference>
<evidence type="ECO:0000256" key="13">
    <source>
        <dbReference type="ARBA" id="ARBA00022833"/>
    </source>
</evidence>
<comment type="pathway">
    <text evidence="3">Protein modification; protein ubiquitination.</text>
</comment>
<evidence type="ECO:0000256" key="10">
    <source>
        <dbReference type="ARBA" id="ARBA00022723"/>
    </source>
</evidence>
<dbReference type="STRING" id="286115.A0A507C2B7"/>
<evidence type="ECO:0000259" key="20">
    <source>
        <dbReference type="PROSITE" id="PS50089"/>
    </source>
</evidence>
<keyword evidence="7" id="KW-0962">Peroxisome biogenesis</keyword>
<evidence type="ECO:0000256" key="17">
    <source>
        <dbReference type="ARBA" id="ARBA00023140"/>
    </source>
</evidence>
<evidence type="ECO:0000256" key="2">
    <source>
        <dbReference type="ARBA" id="ARBA00004585"/>
    </source>
</evidence>